<evidence type="ECO:0000256" key="5">
    <source>
        <dbReference type="ARBA" id="ARBA00022801"/>
    </source>
</evidence>
<dbReference type="SMART" id="SM00490">
    <property type="entry name" value="HELICc"/>
    <property type="match status" value="1"/>
</dbReference>
<accession>A0A1Y2F8Z9</accession>
<evidence type="ECO:0000256" key="11">
    <source>
        <dbReference type="PROSITE-ProRule" id="PRU00552"/>
    </source>
</evidence>
<dbReference type="CDD" id="cd18787">
    <property type="entry name" value="SF2_C_DEAD"/>
    <property type="match status" value="1"/>
</dbReference>
<dbReference type="GO" id="GO:0005634">
    <property type="term" value="C:nucleus"/>
    <property type="evidence" value="ECO:0007669"/>
    <property type="project" value="UniProtKB-SubCell"/>
</dbReference>
<dbReference type="STRING" id="56484.A0A1Y2F8Z9"/>
<dbReference type="EC" id="3.6.4.13" evidence="2"/>
<keyword evidence="3" id="KW-0690">Ribosome biogenesis</keyword>
<comment type="subcellular location">
    <subcellularLocation>
        <location evidence="1">Nucleus</location>
    </subcellularLocation>
</comment>
<dbReference type="InterPro" id="IPR050079">
    <property type="entry name" value="DEAD_box_RNA_helicase"/>
</dbReference>
<dbReference type="GO" id="GO:0003724">
    <property type="term" value="F:RNA helicase activity"/>
    <property type="evidence" value="ECO:0007669"/>
    <property type="project" value="UniProtKB-EC"/>
</dbReference>
<dbReference type="Proteomes" id="UP000193685">
    <property type="component" value="Unassembled WGS sequence"/>
</dbReference>
<feature type="domain" description="DEAD-box RNA helicase Q" evidence="16">
    <location>
        <begin position="149"/>
        <end position="177"/>
    </location>
</feature>
<comment type="caution">
    <text evidence="17">The sequence shown here is derived from an EMBL/GenBank/DDBJ whole genome shotgun (WGS) entry which is preliminary data.</text>
</comment>
<dbReference type="SUPFAM" id="SSF52540">
    <property type="entry name" value="P-loop containing nucleoside triphosphate hydrolases"/>
    <property type="match status" value="1"/>
</dbReference>
<feature type="domain" description="Helicase ATP-binding" evidence="14">
    <location>
        <begin position="180"/>
        <end position="357"/>
    </location>
</feature>
<keyword evidence="9" id="KW-0539">Nucleus</keyword>
<evidence type="ECO:0000256" key="2">
    <source>
        <dbReference type="ARBA" id="ARBA00012552"/>
    </source>
</evidence>
<dbReference type="GO" id="GO:0005829">
    <property type="term" value="C:cytosol"/>
    <property type="evidence" value="ECO:0007669"/>
    <property type="project" value="TreeGrafter"/>
</dbReference>
<organism evidence="17 18">
    <name type="scientific">Protomyces lactucae-debilis</name>
    <dbReference type="NCBI Taxonomy" id="2754530"/>
    <lineage>
        <taxon>Eukaryota</taxon>
        <taxon>Fungi</taxon>
        <taxon>Dikarya</taxon>
        <taxon>Ascomycota</taxon>
        <taxon>Taphrinomycotina</taxon>
        <taxon>Taphrinomycetes</taxon>
        <taxon>Taphrinales</taxon>
        <taxon>Protomycetaceae</taxon>
        <taxon>Protomyces</taxon>
    </lineage>
</organism>
<evidence type="ECO:0000256" key="7">
    <source>
        <dbReference type="ARBA" id="ARBA00022840"/>
    </source>
</evidence>
<sequence>MLPQAFLTKQNRKRSRSGELKSSQNDDSAVVKQSAKRKKNVDSLKWKNADIPIFSGDMDGFMGLEELDGVDVKVQDGRVQFMTDNGEAASSSGSASGDELDDEFTGFGAIEEKALVKKPKKVKTTEVRSAKAPVNAFDLLEEAEEVDLPNWQPFNLSDKLLRAIQKLGYNKPMPIQAQALPSIAAGNDVIGKAATGSGKTLAFGLPILDYATSKTTEQHIAGLILAPTRELAQQIAQHLEAVGQFCGSSVVTITGGLSIQKQLRQLKHSPDVIVATPGRLWEMMSTNKDVLEMVQKIKYLVLDEADRVLQEGHFEEVTKIIEKLGDASDRQTLIFSATFQKELQRKLGTGGHRFQNIMTQEESLEFLLHKIRFRKPPRFIDVNPNSQVAQQIQQSVIECPPMDKDYYLYYMLLRYPSRTLIFTNSISDVHRLVTLLNLLGITALGLHSNKQQKARLKSIERFKANENAVLVASDVAARGLDIPAVEMVIHYHLPRTADLYVHRSGRTARAEHTGLSLLLCSSTEVSALKKMLKTLGNGELKTFPLDLDQLGRTKPRVNIARSILKLEDNAKKQKSKDGHAGAWLAEAAEDLGVELPAEEDVAQRKVKLQGKALRWQLKQELAKPISGGFSPKFPTKGGNIAKRLIEGNVSKQFVGGELVSAISRLRNSA</sequence>
<keyword evidence="18" id="KW-1185">Reference proteome</keyword>
<evidence type="ECO:0000256" key="6">
    <source>
        <dbReference type="ARBA" id="ARBA00022806"/>
    </source>
</evidence>
<dbReference type="GeneID" id="63789085"/>
<dbReference type="GO" id="GO:0016787">
    <property type="term" value="F:hydrolase activity"/>
    <property type="evidence" value="ECO:0007669"/>
    <property type="project" value="UniProtKB-KW"/>
</dbReference>
<dbReference type="RefSeq" id="XP_040724058.1">
    <property type="nucleotide sequence ID" value="XM_040872486.1"/>
</dbReference>
<dbReference type="Gene3D" id="3.40.50.300">
    <property type="entry name" value="P-loop containing nucleotide triphosphate hydrolases"/>
    <property type="match status" value="2"/>
</dbReference>
<evidence type="ECO:0000256" key="1">
    <source>
        <dbReference type="ARBA" id="ARBA00004123"/>
    </source>
</evidence>
<dbReference type="GO" id="GO:0003723">
    <property type="term" value="F:RNA binding"/>
    <property type="evidence" value="ECO:0007669"/>
    <property type="project" value="UniProtKB-KW"/>
</dbReference>
<dbReference type="InterPro" id="IPR011545">
    <property type="entry name" value="DEAD/DEAH_box_helicase_dom"/>
</dbReference>
<dbReference type="AlphaFoldDB" id="A0A1Y2F8Z9"/>
<dbReference type="InterPro" id="IPR001650">
    <property type="entry name" value="Helicase_C-like"/>
</dbReference>
<evidence type="ECO:0000259" key="14">
    <source>
        <dbReference type="PROSITE" id="PS51192"/>
    </source>
</evidence>
<dbReference type="OMA" id="QMIQKAR"/>
<dbReference type="OrthoDB" id="4310724at2759"/>
<dbReference type="PANTHER" id="PTHR47959:SF1">
    <property type="entry name" value="ATP-DEPENDENT RNA HELICASE DBPA"/>
    <property type="match status" value="1"/>
</dbReference>
<gene>
    <name evidence="17" type="ORF">BCR37DRAFT_78288</name>
</gene>
<reference evidence="17 18" key="1">
    <citation type="submission" date="2016-07" db="EMBL/GenBank/DDBJ databases">
        <title>Pervasive Adenine N6-methylation of Active Genes in Fungi.</title>
        <authorList>
            <consortium name="DOE Joint Genome Institute"/>
            <person name="Mondo S.J."/>
            <person name="Dannebaum R.O."/>
            <person name="Kuo R.C."/>
            <person name="Labutti K."/>
            <person name="Haridas S."/>
            <person name="Kuo A."/>
            <person name="Salamov A."/>
            <person name="Ahrendt S.R."/>
            <person name="Lipzen A."/>
            <person name="Sullivan W."/>
            <person name="Andreopoulos W.B."/>
            <person name="Clum A."/>
            <person name="Lindquist E."/>
            <person name="Daum C."/>
            <person name="Ramamoorthy G.K."/>
            <person name="Gryganskyi A."/>
            <person name="Culley D."/>
            <person name="Magnuson J.K."/>
            <person name="James T.Y."/>
            <person name="O'Malley M.A."/>
            <person name="Stajich J.E."/>
            <person name="Spatafora J.W."/>
            <person name="Visel A."/>
            <person name="Grigoriev I.V."/>
        </authorList>
    </citation>
    <scope>NUCLEOTIDE SEQUENCE [LARGE SCALE GENOMIC DNA]</scope>
    <source>
        <strain evidence="17 18">12-1054</strain>
    </source>
</reference>
<dbReference type="EMBL" id="MCFI01000014">
    <property type="protein sequence ID" value="ORY79924.1"/>
    <property type="molecule type" value="Genomic_DNA"/>
</dbReference>
<evidence type="ECO:0000256" key="10">
    <source>
        <dbReference type="ARBA" id="ARBA00047984"/>
    </source>
</evidence>
<evidence type="ECO:0000256" key="12">
    <source>
        <dbReference type="RuleBase" id="RU000492"/>
    </source>
</evidence>
<evidence type="ECO:0000313" key="17">
    <source>
        <dbReference type="EMBL" id="ORY79924.1"/>
    </source>
</evidence>
<proteinExistence type="inferred from homology"/>
<dbReference type="InterPro" id="IPR014001">
    <property type="entry name" value="Helicase_ATP-bd"/>
</dbReference>
<keyword evidence="4 12" id="KW-0547">Nucleotide-binding</keyword>
<evidence type="ECO:0000256" key="13">
    <source>
        <dbReference type="SAM" id="MobiDB-lite"/>
    </source>
</evidence>
<comment type="similarity">
    <text evidence="12">Belongs to the DEAD box helicase family.</text>
</comment>
<evidence type="ECO:0000256" key="9">
    <source>
        <dbReference type="ARBA" id="ARBA00023242"/>
    </source>
</evidence>
<dbReference type="Pfam" id="PF00271">
    <property type="entry name" value="Helicase_C"/>
    <property type="match status" value="1"/>
</dbReference>
<evidence type="ECO:0000256" key="3">
    <source>
        <dbReference type="ARBA" id="ARBA00022517"/>
    </source>
</evidence>
<comment type="catalytic activity">
    <reaction evidence="10">
        <text>ATP + H2O = ADP + phosphate + H(+)</text>
        <dbReference type="Rhea" id="RHEA:13065"/>
        <dbReference type="ChEBI" id="CHEBI:15377"/>
        <dbReference type="ChEBI" id="CHEBI:15378"/>
        <dbReference type="ChEBI" id="CHEBI:30616"/>
        <dbReference type="ChEBI" id="CHEBI:43474"/>
        <dbReference type="ChEBI" id="CHEBI:456216"/>
        <dbReference type="EC" id="3.6.4.13"/>
    </reaction>
</comment>
<keyword evidence="7 12" id="KW-0067">ATP-binding</keyword>
<evidence type="ECO:0000256" key="8">
    <source>
        <dbReference type="ARBA" id="ARBA00022884"/>
    </source>
</evidence>
<dbReference type="SMART" id="SM00487">
    <property type="entry name" value="DEXDc"/>
    <property type="match status" value="1"/>
</dbReference>
<feature type="domain" description="Helicase C-terminal" evidence="15">
    <location>
        <begin position="407"/>
        <end position="551"/>
    </location>
</feature>
<evidence type="ECO:0000256" key="4">
    <source>
        <dbReference type="ARBA" id="ARBA00022741"/>
    </source>
</evidence>
<dbReference type="InterPro" id="IPR014014">
    <property type="entry name" value="RNA_helicase_DEAD_Q_motif"/>
</dbReference>
<dbReference type="PROSITE" id="PS00039">
    <property type="entry name" value="DEAD_ATP_HELICASE"/>
    <property type="match status" value="1"/>
</dbReference>
<dbReference type="Pfam" id="PF00270">
    <property type="entry name" value="DEAD"/>
    <property type="match status" value="1"/>
</dbReference>
<dbReference type="GO" id="GO:0005524">
    <property type="term" value="F:ATP binding"/>
    <property type="evidence" value="ECO:0007669"/>
    <property type="project" value="UniProtKB-KW"/>
</dbReference>
<dbReference type="InterPro" id="IPR000629">
    <property type="entry name" value="RNA-helicase_DEAD-box_CS"/>
</dbReference>
<dbReference type="PANTHER" id="PTHR47959">
    <property type="entry name" value="ATP-DEPENDENT RNA HELICASE RHLE-RELATED"/>
    <property type="match status" value="1"/>
</dbReference>
<feature type="short sequence motif" description="Q motif" evidence="11">
    <location>
        <begin position="149"/>
        <end position="177"/>
    </location>
</feature>
<keyword evidence="8" id="KW-0694">RNA-binding</keyword>
<dbReference type="InterPro" id="IPR027417">
    <property type="entry name" value="P-loop_NTPase"/>
</dbReference>
<evidence type="ECO:0000259" key="16">
    <source>
        <dbReference type="PROSITE" id="PS51195"/>
    </source>
</evidence>
<dbReference type="PROSITE" id="PS51194">
    <property type="entry name" value="HELICASE_CTER"/>
    <property type="match status" value="1"/>
</dbReference>
<dbReference type="PROSITE" id="PS51195">
    <property type="entry name" value="Q_MOTIF"/>
    <property type="match status" value="1"/>
</dbReference>
<keyword evidence="6 12" id="KW-0347">Helicase</keyword>
<dbReference type="PROSITE" id="PS51192">
    <property type="entry name" value="HELICASE_ATP_BIND_1"/>
    <property type="match status" value="1"/>
</dbReference>
<name>A0A1Y2F8Z9_PROLT</name>
<evidence type="ECO:0000313" key="18">
    <source>
        <dbReference type="Proteomes" id="UP000193685"/>
    </source>
</evidence>
<dbReference type="GO" id="GO:0010467">
    <property type="term" value="P:gene expression"/>
    <property type="evidence" value="ECO:0007669"/>
    <property type="project" value="UniProtKB-ARBA"/>
</dbReference>
<protein>
    <recommendedName>
        <fullName evidence="2">RNA helicase</fullName>
        <ecNumber evidence="2">3.6.4.13</ecNumber>
    </recommendedName>
</protein>
<keyword evidence="5 12" id="KW-0378">Hydrolase</keyword>
<feature type="region of interest" description="Disordered" evidence="13">
    <location>
        <begin position="1"/>
        <end position="40"/>
    </location>
</feature>
<evidence type="ECO:0000259" key="15">
    <source>
        <dbReference type="PROSITE" id="PS51194"/>
    </source>
</evidence>
<dbReference type="GO" id="GO:0042254">
    <property type="term" value="P:ribosome biogenesis"/>
    <property type="evidence" value="ECO:0007669"/>
    <property type="project" value="UniProtKB-KW"/>
</dbReference>